<dbReference type="InterPro" id="IPR036770">
    <property type="entry name" value="Ankyrin_rpt-contain_sf"/>
</dbReference>
<comment type="caution">
    <text evidence="2">The sequence shown here is derived from an EMBL/GenBank/DDBJ whole genome shotgun (WGS) entry which is preliminary data.</text>
</comment>
<evidence type="ECO:0000256" key="1">
    <source>
        <dbReference type="SAM" id="SignalP"/>
    </source>
</evidence>
<feature type="signal peptide" evidence="1">
    <location>
        <begin position="1"/>
        <end position="15"/>
    </location>
</feature>
<evidence type="ECO:0000313" key="3">
    <source>
        <dbReference type="Proteomes" id="UP000734854"/>
    </source>
</evidence>
<keyword evidence="1" id="KW-0732">Signal</keyword>
<dbReference type="EMBL" id="JACMSC010000002">
    <property type="protein sequence ID" value="KAG6532486.1"/>
    <property type="molecule type" value="Genomic_DNA"/>
</dbReference>
<dbReference type="AlphaFoldDB" id="A0A8J5ICF7"/>
<evidence type="ECO:0000313" key="2">
    <source>
        <dbReference type="EMBL" id="KAG6532486.1"/>
    </source>
</evidence>
<reference evidence="2 3" key="1">
    <citation type="submission" date="2020-08" db="EMBL/GenBank/DDBJ databases">
        <title>Plant Genome Project.</title>
        <authorList>
            <person name="Zhang R.-G."/>
        </authorList>
    </citation>
    <scope>NUCLEOTIDE SEQUENCE [LARGE SCALE GENOMIC DNA]</scope>
    <source>
        <tissue evidence="2">Rhizome</tissue>
    </source>
</reference>
<gene>
    <name evidence="2" type="ORF">ZIOFF_006332</name>
</gene>
<dbReference type="SUPFAM" id="SSF48403">
    <property type="entry name" value="Ankyrin repeat"/>
    <property type="match status" value="1"/>
</dbReference>
<protein>
    <submittedName>
        <fullName evidence="2">Uncharacterized protein</fullName>
    </submittedName>
</protein>
<sequence length="91" mass="9883">MTLLMHATLQGHAVAASVLLSIGAPWNVLSPSNPSAGDLSMEHDHQEAFDVLLNTTYRRSSSLVPLPERSTKVTGEDRATWRRGCPLASTR</sequence>
<accession>A0A8J5ICF7</accession>
<proteinExistence type="predicted"/>
<dbReference type="Proteomes" id="UP000734854">
    <property type="component" value="Unassembled WGS sequence"/>
</dbReference>
<feature type="chain" id="PRO_5035313564" evidence="1">
    <location>
        <begin position="16"/>
        <end position="91"/>
    </location>
</feature>
<organism evidence="2 3">
    <name type="scientific">Zingiber officinale</name>
    <name type="common">Ginger</name>
    <name type="synonym">Amomum zingiber</name>
    <dbReference type="NCBI Taxonomy" id="94328"/>
    <lineage>
        <taxon>Eukaryota</taxon>
        <taxon>Viridiplantae</taxon>
        <taxon>Streptophyta</taxon>
        <taxon>Embryophyta</taxon>
        <taxon>Tracheophyta</taxon>
        <taxon>Spermatophyta</taxon>
        <taxon>Magnoliopsida</taxon>
        <taxon>Liliopsida</taxon>
        <taxon>Zingiberales</taxon>
        <taxon>Zingiberaceae</taxon>
        <taxon>Zingiber</taxon>
    </lineage>
</organism>
<name>A0A8J5ICF7_ZINOF</name>
<keyword evidence="3" id="KW-1185">Reference proteome</keyword>